<dbReference type="OrthoDB" id="7069062at2"/>
<accession>A0A1H5SP68</accession>
<name>A0A1H5SP68_9PROT</name>
<dbReference type="Proteomes" id="UP000236753">
    <property type="component" value="Unassembled WGS sequence"/>
</dbReference>
<dbReference type="RefSeq" id="WP_103965506.1">
    <property type="nucleotide sequence ID" value="NZ_FNUX01000003.1"/>
</dbReference>
<gene>
    <name evidence="1" type="ORF">SAMN05216334_1037</name>
</gene>
<sequence length="133" mass="15617">MNNGKFIFQKVFRRLARAIDRLSEDDLSKLSDDSYNIEIRFTRKRNRDETINQVNEIDLVDVINKLIAFPNREEAQRFLDTHYCTRKSVEPIARKLDIPISRQDKLEILRDKIIEATVGARIRSQAIQGDSVR</sequence>
<organism evidence="1 2">
    <name type="scientific">Nitrosomonas ureae</name>
    <dbReference type="NCBI Taxonomy" id="44577"/>
    <lineage>
        <taxon>Bacteria</taxon>
        <taxon>Pseudomonadati</taxon>
        <taxon>Pseudomonadota</taxon>
        <taxon>Betaproteobacteria</taxon>
        <taxon>Nitrosomonadales</taxon>
        <taxon>Nitrosomonadaceae</taxon>
        <taxon>Nitrosomonas</taxon>
    </lineage>
</organism>
<dbReference type="EMBL" id="FNUX01000003">
    <property type="protein sequence ID" value="SEF52403.1"/>
    <property type="molecule type" value="Genomic_DNA"/>
</dbReference>
<evidence type="ECO:0000313" key="2">
    <source>
        <dbReference type="Proteomes" id="UP000236753"/>
    </source>
</evidence>
<evidence type="ECO:0000313" key="1">
    <source>
        <dbReference type="EMBL" id="SEF52403.1"/>
    </source>
</evidence>
<dbReference type="AlphaFoldDB" id="A0A1H5SP68"/>
<protein>
    <submittedName>
        <fullName evidence="1">Uncharacterized protein</fullName>
    </submittedName>
</protein>
<proteinExistence type="predicted"/>
<reference evidence="1 2" key="1">
    <citation type="submission" date="2016-10" db="EMBL/GenBank/DDBJ databases">
        <authorList>
            <person name="de Groot N.N."/>
        </authorList>
    </citation>
    <scope>NUCLEOTIDE SEQUENCE [LARGE SCALE GENOMIC DNA]</scope>
    <source>
        <strain evidence="1 2">Nm13</strain>
    </source>
</reference>